<evidence type="ECO:0000313" key="2">
    <source>
        <dbReference type="Proteomes" id="UP000762676"/>
    </source>
</evidence>
<comment type="caution">
    <text evidence="1">The sequence shown here is derived from an EMBL/GenBank/DDBJ whole genome shotgun (WGS) entry which is preliminary data.</text>
</comment>
<accession>A0AAV4IF26</accession>
<reference evidence="1 2" key="1">
    <citation type="journal article" date="2021" name="Elife">
        <title>Chloroplast acquisition without the gene transfer in kleptoplastic sea slugs, Plakobranchus ocellatus.</title>
        <authorList>
            <person name="Maeda T."/>
            <person name="Takahashi S."/>
            <person name="Yoshida T."/>
            <person name="Shimamura S."/>
            <person name="Takaki Y."/>
            <person name="Nagai Y."/>
            <person name="Toyoda A."/>
            <person name="Suzuki Y."/>
            <person name="Arimoto A."/>
            <person name="Ishii H."/>
            <person name="Satoh N."/>
            <person name="Nishiyama T."/>
            <person name="Hasebe M."/>
            <person name="Maruyama T."/>
            <person name="Minagawa J."/>
            <person name="Obokata J."/>
            <person name="Shigenobu S."/>
        </authorList>
    </citation>
    <scope>NUCLEOTIDE SEQUENCE [LARGE SCALE GENOMIC DNA]</scope>
</reference>
<gene>
    <name evidence="1" type="ORF">ElyMa_006591100</name>
</gene>
<dbReference type="Proteomes" id="UP000762676">
    <property type="component" value="Unassembled WGS sequence"/>
</dbReference>
<evidence type="ECO:0000313" key="1">
    <source>
        <dbReference type="EMBL" id="GFS08295.1"/>
    </source>
</evidence>
<keyword evidence="2" id="KW-1185">Reference proteome</keyword>
<organism evidence="1 2">
    <name type="scientific">Elysia marginata</name>
    <dbReference type="NCBI Taxonomy" id="1093978"/>
    <lineage>
        <taxon>Eukaryota</taxon>
        <taxon>Metazoa</taxon>
        <taxon>Spiralia</taxon>
        <taxon>Lophotrochozoa</taxon>
        <taxon>Mollusca</taxon>
        <taxon>Gastropoda</taxon>
        <taxon>Heterobranchia</taxon>
        <taxon>Euthyneura</taxon>
        <taxon>Panpulmonata</taxon>
        <taxon>Sacoglossa</taxon>
        <taxon>Placobranchoidea</taxon>
        <taxon>Plakobranchidae</taxon>
        <taxon>Elysia</taxon>
    </lineage>
</organism>
<protein>
    <submittedName>
        <fullName evidence="1">Uncharacterized protein</fullName>
    </submittedName>
</protein>
<dbReference type="EMBL" id="BMAT01013245">
    <property type="protein sequence ID" value="GFS08295.1"/>
    <property type="molecule type" value="Genomic_DNA"/>
</dbReference>
<dbReference type="AlphaFoldDB" id="A0AAV4IF26"/>
<name>A0AAV4IF26_9GAST</name>
<sequence>MPPPINDNNANNEVTLSGYIDESRRNSTAISSIDKNSNTSTANLIADDLSTVCTEVDVKDTLDSKEEEFDKLKDSPYSIGDSVWFVVGALTMADVIDVNEIKQNSKFNCLVFHQVVEIRRVAWRGEC</sequence>
<proteinExistence type="predicted"/>